<feature type="transmembrane region" description="Helical" evidence="6">
    <location>
        <begin position="69"/>
        <end position="86"/>
    </location>
</feature>
<feature type="transmembrane region" description="Helical" evidence="6">
    <location>
        <begin position="187"/>
        <end position="208"/>
    </location>
</feature>
<comment type="caution">
    <text evidence="7">The sequence shown here is derived from an EMBL/GenBank/DDBJ whole genome shotgun (WGS) entry which is preliminary data.</text>
</comment>
<dbReference type="RefSeq" id="WP_387416219.1">
    <property type="nucleotide sequence ID" value="NZ_JBIASD010000026.1"/>
</dbReference>
<evidence type="ECO:0000313" key="8">
    <source>
        <dbReference type="Proteomes" id="UP001602013"/>
    </source>
</evidence>
<sequence length="218" mass="22178">MPVSSVFAFWGVALLLIVVPGADWAFTLGTGLRGRSVVPAVGGLVLGYAAITLVVAAGLGAFVAENPKALTVLTVLGGGYLIWHGARTFAAPSVPDVATSDVIVDGVVEARGKTGWATLAQGIGVSGLNPKGLLIFIALLPQFTRPDRSWPLAVQMTALGLVFTVTCAAFYLALGSVARTLLLSRPAAARVLSRVSGAGMVIVGISLISDRLSGGAVL</sequence>
<feature type="transmembrane region" description="Helical" evidence="6">
    <location>
        <begin position="152"/>
        <end position="175"/>
    </location>
</feature>
<keyword evidence="3 6" id="KW-0812">Transmembrane</keyword>
<evidence type="ECO:0000256" key="6">
    <source>
        <dbReference type="SAM" id="Phobius"/>
    </source>
</evidence>
<evidence type="ECO:0000256" key="3">
    <source>
        <dbReference type="ARBA" id="ARBA00022692"/>
    </source>
</evidence>
<keyword evidence="5 6" id="KW-0472">Membrane</keyword>
<keyword evidence="8" id="KW-1185">Reference proteome</keyword>
<keyword evidence="2" id="KW-1003">Cell membrane</keyword>
<evidence type="ECO:0000256" key="4">
    <source>
        <dbReference type="ARBA" id="ARBA00022989"/>
    </source>
</evidence>
<gene>
    <name evidence="7" type="ORF">ACFYXI_30605</name>
</gene>
<feature type="transmembrane region" description="Helical" evidence="6">
    <location>
        <begin position="37"/>
        <end position="62"/>
    </location>
</feature>
<evidence type="ECO:0000256" key="2">
    <source>
        <dbReference type="ARBA" id="ARBA00022475"/>
    </source>
</evidence>
<name>A0ABW6T0P9_9ACTN</name>
<protein>
    <submittedName>
        <fullName evidence="7">LysE family translocator</fullName>
    </submittedName>
</protein>
<organism evidence="7 8">
    <name type="scientific">Microtetraspora malaysiensis</name>
    <dbReference type="NCBI Taxonomy" id="161358"/>
    <lineage>
        <taxon>Bacteria</taxon>
        <taxon>Bacillati</taxon>
        <taxon>Actinomycetota</taxon>
        <taxon>Actinomycetes</taxon>
        <taxon>Streptosporangiales</taxon>
        <taxon>Streptosporangiaceae</taxon>
        <taxon>Microtetraspora</taxon>
    </lineage>
</organism>
<evidence type="ECO:0000313" key="7">
    <source>
        <dbReference type="EMBL" id="MFF3669947.1"/>
    </source>
</evidence>
<accession>A0ABW6T0P9</accession>
<evidence type="ECO:0000256" key="5">
    <source>
        <dbReference type="ARBA" id="ARBA00023136"/>
    </source>
</evidence>
<keyword evidence="4 6" id="KW-1133">Transmembrane helix</keyword>
<reference evidence="7 8" key="1">
    <citation type="submission" date="2024-10" db="EMBL/GenBank/DDBJ databases">
        <title>The Natural Products Discovery Center: Release of the First 8490 Sequenced Strains for Exploring Actinobacteria Biosynthetic Diversity.</title>
        <authorList>
            <person name="Kalkreuter E."/>
            <person name="Kautsar S.A."/>
            <person name="Yang D."/>
            <person name="Bader C.D."/>
            <person name="Teijaro C.N."/>
            <person name="Fluegel L."/>
            <person name="Davis C.M."/>
            <person name="Simpson J.R."/>
            <person name="Lauterbach L."/>
            <person name="Steele A.D."/>
            <person name="Gui C."/>
            <person name="Meng S."/>
            <person name="Li G."/>
            <person name="Viehrig K."/>
            <person name="Ye F."/>
            <person name="Su P."/>
            <person name="Kiefer A.F."/>
            <person name="Nichols A."/>
            <person name="Cepeda A.J."/>
            <person name="Yan W."/>
            <person name="Fan B."/>
            <person name="Jiang Y."/>
            <person name="Adhikari A."/>
            <person name="Zheng C.-J."/>
            <person name="Schuster L."/>
            <person name="Cowan T.M."/>
            <person name="Smanski M.J."/>
            <person name="Chevrette M.G."/>
            <person name="De Carvalho L.P.S."/>
            <person name="Shen B."/>
        </authorList>
    </citation>
    <scope>NUCLEOTIDE SEQUENCE [LARGE SCALE GENOMIC DNA]</scope>
    <source>
        <strain evidence="7 8">NPDC002173</strain>
    </source>
</reference>
<dbReference type="Proteomes" id="UP001602013">
    <property type="component" value="Unassembled WGS sequence"/>
</dbReference>
<dbReference type="Pfam" id="PF01810">
    <property type="entry name" value="LysE"/>
    <property type="match status" value="1"/>
</dbReference>
<dbReference type="PANTHER" id="PTHR30086:SF20">
    <property type="entry name" value="ARGININE EXPORTER PROTEIN ARGO-RELATED"/>
    <property type="match status" value="1"/>
</dbReference>
<comment type="subcellular location">
    <subcellularLocation>
        <location evidence="1">Cell membrane</location>
        <topology evidence="1">Multi-pass membrane protein</topology>
    </subcellularLocation>
</comment>
<dbReference type="InterPro" id="IPR001123">
    <property type="entry name" value="LeuE-type"/>
</dbReference>
<evidence type="ECO:0000256" key="1">
    <source>
        <dbReference type="ARBA" id="ARBA00004651"/>
    </source>
</evidence>
<proteinExistence type="predicted"/>
<dbReference type="PANTHER" id="PTHR30086">
    <property type="entry name" value="ARGININE EXPORTER PROTEIN ARGO"/>
    <property type="match status" value="1"/>
</dbReference>
<dbReference type="EMBL" id="JBIASD010000026">
    <property type="protein sequence ID" value="MFF3669947.1"/>
    <property type="molecule type" value="Genomic_DNA"/>
</dbReference>